<keyword evidence="2" id="KW-1185">Reference proteome</keyword>
<dbReference type="EMBL" id="MU970041">
    <property type="protein sequence ID" value="KAK9325335.1"/>
    <property type="molecule type" value="Genomic_DNA"/>
</dbReference>
<reference evidence="2" key="1">
    <citation type="journal article" date="2024" name="Front. Bioeng. Biotechnol.">
        <title>Genome-scale model development and genomic sequencing of the oleaginous clade Lipomyces.</title>
        <authorList>
            <person name="Czajka J.J."/>
            <person name="Han Y."/>
            <person name="Kim J."/>
            <person name="Mondo S.J."/>
            <person name="Hofstad B.A."/>
            <person name="Robles A."/>
            <person name="Haridas S."/>
            <person name="Riley R."/>
            <person name="LaButti K."/>
            <person name="Pangilinan J."/>
            <person name="Andreopoulos W."/>
            <person name="Lipzen A."/>
            <person name="Yan J."/>
            <person name="Wang M."/>
            <person name="Ng V."/>
            <person name="Grigoriev I.V."/>
            <person name="Spatafora J.W."/>
            <person name="Magnuson J.K."/>
            <person name="Baker S.E."/>
            <person name="Pomraning K.R."/>
        </authorList>
    </citation>
    <scope>NUCLEOTIDE SEQUENCE [LARGE SCALE GENOMIC DNA]</scope>
    <source>
        <strain evidence="2">CBS 10300</strain>
    </source>
</reference>
<protein>
    <submittedName>
        <fullName evidence="1">Uncharacterized protein</fullName>
    </submittedName>
</protein>
<evidence type="ECO:0000313" key="2">
    <source>
        <dbReference type="Proteomes" id="UP001489719"/>
    </source>
</evidence>
<dbReference type="Proteomes" id="UP001489719">
    <property type="component" value="Unassembled WGS sequence"/>
</dbReference>
<comment type="caution">
    <text evidence="1">The sequence shown here is derived from an EMBL/GenBank/DDBJ whole genome shotgun (WGS) entry which is preliminary data.</text>
</comment>
<accession>A0ACC3TX62</accession>
<proteinExistence type="predicted"/>
<sequence>MPAPAPHDQMSSELFYSFLRITTAQILRASGIDRCPPSVLDTMTDLAMRYMTLLSTRAAKYAALCGRKEPDVGDIRMAMEATGGLRPMRILDEFPDEDEDAVAEDEGLQRFIEWCYNATKEFNTVAGGEELVDGLMKRQSKVSQEDRFRGTILDRSNATAENPEAGAQIEGGPGPNLWSVDEQNGVISQPSNVPYTKSKTQGV</sequence>
<organism evidence="1 2">
    <name type="scientific">Lipomyces orientalis</name>
    <dbReference type="NCBI Taxonomy" id="1233043"/>
    <lineage>
        <taxon>Eukaryota</taxon>
        <taxon>Fungi</taxon>
        <taxon>Dikarya</taxon>
        <taxon>Ascomycota</taxon>
        <taxon>Saccharomycotina</taxon>
        <taxon>Lipomycetes</taxon>
        <taxon>Lipomycetales</taxon>
        <taxon>Lipomycetaceae</taxon>
        <taxon>Lipomyces</taxon>
    </lineage>
</organism>
<evidence type="ECO:0000313" key="1">
    <source>
        <dbReference type="EMBL" id="KAK9325335.1"/>
    </source>
</evidence>
<gene>
    <name evidence="1" type="ORF">V1517DRAFT_314634</name>
</gene>
<name>A0ACC3TX62_9ASCO</name>